<keyword evidence="5" id="KW-1185">Reference proteome</keyword>
<feature type="modified residue" description="4-aspartylphosphate" evidence="1">
    <location>
        <position position="58"/>
    </location>
</feature>
<dbReference type="SUPFAM" id="SSF52172">
    <property type="entry name" value="CheY-like"/>
    <property type="match status" value="1"/>
</dbReference>
<accession>A0A2S7T258</accession>
<dbReference type="PANTHER" id="PTHR37299:SF1">
    <property type="entry name" value="STAGE 0 SPORULATION PROTEIN A HOMOLOG"/>
    <property type="match status" value="1"/>
</dbReference>
<evidence type="ECO:0008006" key="6">
    <source>
        <dbReference type="Google" id="ProtNLM"/>
    </source>
</evidence>
<dbReference type="Pfam" id="PF04397">
    <property type="entry name" value="LytTR"/>
    <property type="match status" value="1"/>
</dbReference>
<feature type="domain" description="Response regulatory" evidence="2">
    <location>
        <begin position="6"/>
        <end position="119"/>
    </location>
</feature>
<evidence type="ECO:0000313" key="5">
    <source>
        <dbReference type="Proteomes" id="UP000239872"/>
    </source>
</evidence>
<dbReference type="Proteomes" id="UP000239872">
    <property type="component" value="Unassembled WGS sequence"/>
</dbReference>
<dbReference type="Gene3D" id="3.40.50.2300">
    <property type="match status" value="1"/>
</dbReference>
<gene>
    <name evidence="4" type="ORF">CJD36_004240</name>
</gene>
<dbReference type="GO" id="GO:0000156">
    <property type="term" value="F:phosphorelay response regulator activity"/>
    <property type="evidence" value="ECO:0007669"/>
    <property type="project" value="InterPro"/>
</dbReference>
<name>A0A2S7T258_9BACT</name>
<dbReference type="InterPro" id="IPR007492">
    <property type="entry name" value="LytTR_DNA-bd_dom"/>
</dbReference>
<evidence type="ECO:0000259" key="3">
    <source>
        <dbReference type="PROSITE" id="PS50930"/>
    </source>
</evidence>
<proteinExistence type="predicted"/>
<dbReference type="InterPro" id="IPR011006">
    <property type="entry name" value="CheY-like_superfamily"/>
</dbReference>
<dbReference type="InterPro" id="IPR001789">
    <property type="entry name" value="Sig_transdc_resp-reg_receiver"/>
</dbReference>
<dbReference type="Pfam" id="PF00072">
    <property type="entry name" value="Response_reg"/>
    <property type="match status" value="1"/>
</dbReference>
<dbReference type="EMBL" id="PPSL01000001">
    <property type="protein sequence ID" value="PQJ12961.1"/>
    <property type="molecule type" value="Genomic_DNA"/>
</dbReference>
<dbReference type="PANTHER" id="PTHR37299">
    <property type="entry name" value="TRANSCRIPTIONAL REGULATOR-RELATED"/>
    <property type="match status" value="1"/>
</dbReference>
<evidence type="ECO:0000256" key="1">
    <source>
        <dbReference type="PROSITE-ProRule" id="PRU00169"/>
    </source>
</evidence>
<keyword evidence="1" id="KW-0597">Phosphoprotein</keyword>
<dbReference type="InterPro" id="IPR046947">
    <property type="entry name" value="LytR-like"/>
</dbReference>
<protein>
    <recommendedName>
        <fullName evidence="6">DNA-binding response regulator</fullName>
    </recommendedName>
</protein>
<evidence type="ECO:0000259" key="2">
    <source>
        <dbReference type="PROSITE" id="PS50110"/>
    </source>
</evidence>
<dbReference type="Gene3D" id="2.40.50.1020">
    <property type="entry name" value="LytTr DNA-binding domain"/>
    <property type="match status" value="1"/>
</dbReference>
<organism evidence="4 5">
    <name type="scientific">Flavipsychrobacter stenotrophus</name>
    <dbReference type="NCBI Taxonomy" id="2077091"/>
    <lineage>
        <taxon>Bacteria</taxon>
        <taxon>Pseudomonadati</taxon>
        <taxon>Bacteroidota</taxon>
        <taxon>Chitinophagia</taxon>
        <taxon>Chitinophagales</taxon>
        <taxon>Chitinophagaceae</taxon>
        <taxon>Flavipsychrobacter</taxon>
    </lineage>
</organism>
<dbReference type="RefSeq" id="WP_105037845.1">
    <property type="nucleotide sequence ID" value="NZ_PPSL01000001.1"/>
</dbReference>
<dbReference type="SMART" id="SM00850">
    <property type="entry name" value="LytTR"/>
    <property type="match status" value="1"/>
</dbReference>
<dbReference type="PROSITE" id="PS50930">
    <property type="entry name" value="HTH_LYTTR"/>
    <property type="match status" value="1"/>
</dbReference>
<dbReference type="SMART" id="SM00448">
    <property type="entry name" value="REC"/>
    <property type="match status" value="1"/>
</dbReference>
<dbReference type="PROSITE" id="PS50110">
    <property type="entry name" value="RESPONSE_REGULATORY"/>
    <property type="match status" value="1"/>
</dbReference>
<evidence type="ECO:0000313" key="4">
    <source>
        <dbReference type="EMBL" id="PQJ12961.1"/>
    </source>
</evidence>
<dbReference type="AlphaFoldDB" id="A0A2S7T258"/>
<reference evidence="4 5" key="1">
    <citation type="submission" date="2018-01" db="EMBL/GenBank/DDBJ databases">
        <title>A novel member of the phylum Bacteroidetes isolated from glacier ice.</title>
        <authorList>
            <person name="Liu Q."/>
            <person name="Xin Y.-H."/>
        </authorList>
    </citation>
    <scope>NUCLEOTIDE SEQUENCE [LARGE SCALE GENOMIC DNA]</scope>
    <source>
        <strain evidence="4 5">RB1R16</strain>
    </source>
</reference>
<dbReference type="OrthoDB" id="2168082at2"/>
<dbReference type="GO" id="GO:0003677">
    <property type="term" value="F:DNA binding"/>
    <property type="evidence" value="ECO:0007669"/>
    <property type="project" value="InterPro"/>
</dbReference>
<comment type="caution">
    <text evidence="4">The sequence shown here is derived from an EMBL/GenBank/DDBJ whole genome shotgun (WGS) entry which is preliminary data.</text>
</comment>
<sequence length="247" mass="27958">MLNNHTCIIVDDELDAIELLSSRLLKLYTNITIVATYSNWQEALSALRTSQCDLLMMDISMPGKTGINLLKLIPGIECEIIFVTAHDNYAIEAFELSATGYILKPIDDQELSQAVDKAIERILHKKQATLLPGNKPLPQQSGGKIAVPGKHGIDYINISDILYLESTNKCTKITTPTEDYLSTSNIGRFQYLIDNHDFFQIHRSFIINIKDVLRYDSKGFIIMTDKKEIPISRSAKSDFLRMFNLEQ</sequence>
<feature type="domain" description="HTH LytTR-type" evidence="3">
    <location>
        <begin position="145"/>
        <end position="245"/>
    </location>
</feature>